<keyword evidence="1" id="KW-0472">Membrane</keyword>
<sequence>VKDHFHWFGRLLMCLCYGLLWILASKLRYDVSYPGEECDDLADQAEINLHLYM</sequence>
<keyword evidence="1" id="KW-1133">Transmembrane helix</keyword>
<feature type="non-terminal residue" evidence="2">
    <location>
        <position position="1"/>
    </location>
</feature>
<evidence type="ECO:0000256" key="1">
    <source>
        <dbReference type="SAM" id="Phobius"/>
    </source>
</evidence>
<dbReference type="EMBL" id="JACEIK010001552">
    <property type="protein sequence ID" value="MCD7470345.1"/>
    <property type="molecule type" value="Genomic_DNA"/>
</dbReference>
<proteinExistence type="predicted"/>
<keyword evidence="1" id="KW-0812">Transmembrane</keyword>
<reference evidence="2 3" key="1">
    <citation type="journal article" date="2021" name="BMC Genomics">
        <title>Datura genome reveals duplications of psychoactive alkaloid biosynthetic genes and high mutation rate following tissue culture.</title>
        <authorList>
            <person name="Rajewski A."/>
            <person name="Carter-House D."/>
            <person name="Stajich J."/>
            <person name="Litt A."/>
        </authorList>
    </citation>
    <scope>NUCLEOTIDE SEQUENCE [LARGE SCALE GENOMIC DNA]</scope>
    <source>
        <strain evidence="2">AR-01</strain>
    </source>
</reference>
<organism evidence="2 3">
    <name type="scientific">Datura stramonium</name>
    <name type="common">Jimsonweed</name>
    <name type="synonym">Common thornapple</name>
    <dbReference type="NCBI Taxonomy" id="4076"/>
    <lineage>
        <taxon>Eukaryota</taxon>
        <taxon>Viridiplantae</taxon>
        <taxon>Streptophyta</taxon>
        <taxon>Embryophyta</taxon>
        <taxon>Tracheophyta</taxon>
        <taxon>Spermatophyta</taxon>
        <taxon>Magnoliopsida</taxon>
        <taxon>eudicotyledons</taxon>
        <taxon>Gunneridae</taxon>
        <taxon>Pentapetalae</taxon>
        <taxon>asterids</taxon>
        <taxon>lamiids</taxon>
        <taxon>Solanales</taxon>
        <taxon>Solanaceae</taxon>
        <taxon>Solanoideae</taxon>
        <taxon>Datureae</taxon>
        <taxon>Datura</taxon>
    </lineage>
</organism>
<keyword evidence="3" id="KW-1185">Reference proteome</keyword>
<feature type="non-terminal residue" evidence="2">
    <location>
        <position position="53"/>
    </location>
</feature>
<protein>
    <submittedName>
        <fullName evidence="2">Uncharacterized protein</fullName>
    </submittedName>
</protein>
<feature type="transmembrane region" description="Helical" evidence="1">
    <location>
        <begin position="6"/>
        <end position="24"/>
    </location>
</feature>
<evidence type="ECO:0000313" key="2">
    <source>
        <dbReference type="EMBL" id="MCD7470345.1"/>
    </source>
</evidence>
<evidence type="ECO:0000313" key="3">
    <source>
        <dbReference type="Proteomes" id="UP000823775"/>
    </source>
</evidence>
<name>A0ABS8TFQ7_DATST</name>
<gene>
    <name evidence="2" type="ORF">HAX54_010127</name>
</gene>
<dbReference type="Proteomes" id="UP000823775">
    <property type="component" value="Unassembled WGS sequence"/>
</dbReference>
<accession>A0ABS8TFQ7</accession>
<comment type="caution">
    <text evidence="2">The sequence shown here is derived from an EMBL/GenBank/DDBJ whole genome shotgun (WGS) entry which is preliminary data.</text>
</comment>